<reference evidence="2" key="2">
    <citation type="submission" date="2020-09" db="EMBL/GenBank/DDBJ databases">
        <authorList>
            <person name="Sun Q."/>
            <person name="Kim S."/>
        </authorList>
    </citation>
    <scope>NUCLEOTIDE SEQUENCE</scope>
    <source>
        <strain evidence="2">KCTC 42731</strain>
    </source>
</reference>
<reference evidence="2" key="1">
    <citation type="journal article" date="2014" name="Int. J. Syst. Evol. Microbiol.">
        <title>Complete genome sequence of Corynebacterium casei LMG S-19264T (=DSM 44701T), isolated from a smear-ripened cheese.</title>
        <authorList>
            <consortium name="US DOE Joint Genome Institute (JGI-PGF)"/>
            <person name="Walter F."/>
            <person name="Albersmeier A."/>
            <person name="Kalinowski J."/>
            <person name="Ruckert C."/>
        </authorList>
    </citation>
    <scope>NUCLEOTIDE SEQUENCE</scope>
    <source>
        <strain evidence="2">KCTC 42731</strain>
    </source>
</reference>
<name>A0A919EQ79_9GAMM</name>
<dbReference type="EMBL" id="BNCK01000014">
    <property type="protein sequence ID" value="GHG07102.1"/>
    <property type="molecule type" value="Genomic_DNA"/>
</dbReference>
<keyword evidence="1" id="KW-0732">Signal</keyword>
<evidence type="ECO:0000256" key="1">
    <source>
        <dbReference type="SAM" id="SignalP"/>
    </source>
</evidence>
<evidence type="ECO:0000313" key="3">
    <source>
        <dbReference type="Proteomes" id="UP000623842"/>
    </source>
</evidence>
<feature type="signal peptide" evidence="1">
    <location>
        <begin position="1"/>
        <end position="19"/>
    </location>
</feature>
<dbReference type="Proteomes" id="UP000623842">
    <property type="component" value="Unassembled WGS sequence"/>
</dbReference>
<sequence length="196" mass="22876">MRSIITLLLLTMMSQHINAQEITIGKTWEIQEPDPIKLAKNRAKTIPKERLKPKSSFRKKLSAKGLFRTITPKQRTYTPTHVLDREIMNKDGKVLYAKGFKFNPIQYMRRYKNRIVIIDQQDALTVKDKLLPSDIVIVYKGDLKNTAEVLDRRVDMLDLLTAESMDIKRIPVIVTVDYENYRYELLEFNPEIGVPL</sequence>
<protein>
    <submittedName>
        <fullName evidence="2">Uncharacterized protein</fullName>
    </submittedName>
</protein>
<proteinExistence type="predicted"/>
<comment type="caution">
    <text evidence="2">The sequence shown here is derived from an EMBL/GenBank/DDBJ whole genome shotgun (WGS) entry which is preliminary data.</text>
</comment>
<accession>A0A919EQ79</accession>
<keyword evidence="3" id="KW-1185">Reference proteome</keyword>
<organism evidence="2 3">
    <name type="scientific">Thalassotalea marina</name>
    <dbReference type="NCBI Taxonomy" id="1673741"/>
    <lineage>
        <taxon>Bacteria</taxon>
        <taxon>Pseudomonadati</taxon>
        <taxon>Pseudomonadota</taxon>
        <taxon>Gammaproteobacteria</taxon>
        <taxon>Alteromonadales</taxon>
        <taxon>Colwelliaceae</taxon>
        <taxon>Thalassotalea</taxon>
    </lineage>
</organism>
<feature type="chain" id="PRO_5037703555" evidence="1">
    <location>
        <begin position="20"/>
        <end position="196"/>
    </location>
</feature>
<evidence type="ECO:0000313" key="2">
    <source>
        <dbReference type="EMBL" id="GHG07102.1"/>
    </source>
</evidence>
<dbReference type="RefSeq" id="WP_189774637.1">
    <property type="nucleotide sequence ID" value="NZ_BNCK01000014.1"/>
</dbReference>
<gene>
    <name evidence="2" type="ORF">GCM10017161_40940</name>
</gene>
<dbReference type="AlphaFoldDB" id="A0A919EQ79"/>